<dbReference type="AlphaFoldDB" id="A0A6J6UTD8"/>
<evidence type="ECO:0000256" key="2">
    <source>
        <dbReference type="ARBA" id="ARBA00001946"/>
    </source>
</evidence>
<dbReference type="Pfam" id="PF00180">
    <property type="entry name" value="Iso_dh"/>
    <property type="match status" value="1"/>
</dbReference>
<dbReference type="EMBL" id="CAEZZL010000055">
    <property type="protein sequence ID" value="CAB4763012.1"/>
    <property type="molecule type" value="Genomic_DNA"/>
</dbReference>
<evidence type="ECO:0000259" key="7">
    <source>
        <dbReference type="SMART" id="SM01329"/>
    </source>
</evidence>
<dbReference type="GO" id="GO:0000287">
    <property type="term" value="F:magnesium ion binding"/>
    <property type="evidence" value="ECO:0007669"/>
    <property type="project" value="InterPro"/>
</dbReference>
<dbReference type="InterPro" id="IPR024084">
    <property type="entry name" value="IsoPropMal-DH-like_dom"/>
</dbReference>
<dbReference type="PROSITE" id="PS00470">
    <property type="entry name" value="IDH_IMDH"/>
    <property type="match status" value="1"/>
</dbReference>
<comment type="cofactor">
    <cofactor evidence="2">
        <name>Mg(2+)</name>
        <dbReference type="ChEBI" id="CHEBI:18420"/>
    </cofactor>
</comment>
<dbReference type="Gene3D" id="3.40.718.10">
    <property type="entry name" value="Isopropylmalate Dehydrogenase"/>
    <property type="match status" value="1"/>
</dbReference>
<keyword evidence="3" id="KW-0479">Metal-binding</keyword>
<dbReference type="GO" id="GO:0051287">
    <property type="term" value="F:NAD binding"/>
    <property type="evidence" value="ECO:0007669"/>
    <property type="project" value="InterPro"/>
</dbReference>
<evidence type="ECO:0000256" key="4">
    <source>
        <dbReference type="ARBA" id="ARBA00023002"/>
    </source>
</evidence>
<keyword evidence="5" id="KW-0520">NAD</keyword>
<evidence type="ECO:0000256" key="3">
    <source>
        <dbReference type="ARBA" id="ARBA00022723"/>
    </source>
</evidence>
<keyword evidence="4" id="KW-0560">Oxidoreductase</keyword>
<dbReference type="NCBIfam" id="NF002898">
    <property type="entry name" value="PRK03437.1"/>
    <property type="match status" value="1"/>
</dbReference>
<dbReference type="PANTHER" id="PTHR43275">
    <property type="entry name" value="D-MALATE DEHYDROGENASE [DECARBOXYLATING]"/>
    <property type="match status" value="1"/>
</dbReference>
<dbReference type="SMART" id="SM01329">
    <property type="entry name" value="Iso_dh"/>
    <property type="match status" value="1"/>
</dbReference>
<evidence type="ECO:0000256" key="5">
    <source>
        <dbReference type="ARBA" id="ARBA00023027"/>
    </source>
</evidence>
<evidence type="ECO:0000256" key="6">
    <source>
        <dbReference type="ARBA" id="ARBA00023211"/>
    </source>
</evidence>
<sequence>MFKVGYFGLKPGICRFGELVLCHEEKATCAFYDGLLMAHRIALIGGDGIGPEVTAEAVKVVRATGVAIDTTDFDLGGMRYLRDGEILSDDVLNQLRKFDAILLGAVGTPDVPPGIIERGLLLKMRFDLDLYVNQRPFVGTAPGHVTPHDFVVIRENTEGPYVGEGGVLRRGTPHEIATQGSVNTRHGVERCIRYAFELAAKRERKHVTLVHKTNVLTFAGDLWQRAFNDVAAQFPQVGTAYNHVDAACIYFVEDPHRYDVIVTDNLFGDILTDLGGAVSGGIGLASSANLNPARTGPSMFEPSHGSAPDIVGTGKANPTAAILSAALMLDFLNESAAADRIRAACDAAPTGSTVDIGNAIAAIVAGK</sequence>
<evidence type="ECO:0000313" key="8">
    <source>
        <dbReference type="EMBL" id="CAB4763012.1"/>
    </source>
</evidence>
<protein>
    <submittedName>
        <fullName evidence="8">Unannotated protein</fullName>
    </submittedName>
</protein>
<dbReference type="PANTHER" id="PTHR43275:SF1">
    <property type="entry name" value="D-MALATE DEHYDROGENASE [DECARBOXYLATING]"/>
    <property type="match status" value="1"/>
</dbReference>
<proteinExistence type="predicted"/>
<keyword evidence="6" id="KW-0464">Manganese</keyword>
<feature type="domain" description="Isopropylmalate dehydrogenase-like" evidence="7">
    <location>
        <begin position="40"/>
        <end position="360"/>
    </location>
</feature>
<accession>A0A6J6UTD8</accession>
<comment type="cofactor">
    <cofactor evidence="1">
        <name>Mn(2+)</name>
        <dbReference type="ChEBI" id="CHEBI:29035"/>
    </cofactor>
</comment>
<organism evidence="8">
    <name type="scientific">freshwater metagenome</name>
    <dbReference type="NCBI Taxonomy" id="449393"/>
    <lineage>
        <taxon>unclassified sequences</taxon>
        <taxon>metagenomes</taxon>
        <taxon>ecological metagenomes</taxon>
    </lineage>
</organism>
<dbReference type="SUPFAM" id="SSF53659">
    <property type="entry name" value="Isocitrate/Isopropylmalate dehydrogenase-like"/>
    <property type="match status" value="1"/>
</dbReference>
<dbReference type="InterPro" id="IPR019818">
    <property type="entry name" value="IsoCit/isopropylmalate_DH_CS"/>
</dbReference>
<dbReference type="GO" id="GO:0016616">
    <property type="term" value="F:oxidoreductase activity, acting on the CH-OH group of donors, NAD or NADP as acceptor"/>
    <property type="evidence" value="ECO:0007669"/>
    <property type="project" value="InterPro"/>
</dbReference>
<evidence type="ECO:0000256" key="1">
    <source>
        <dbReference type="ARBA" id="ARBA00001936"/>
    </source>
</evidence>
<dbReference type="InterPro" id="IPR050501">
    <property type="entry name" value="ICDH/IPMDH"/>
</dbReference>
<gene>
    <name evidence="8" type="ORF">UFOPK2870_00793</name>
</gene>
<reference evidence="8" key="1">
    <citation type="submission" date="2020-05" db="EMBL/GenBank/DDBJ databases">
        <authorList>
            <person name="Chiriac C."/>
            <person name="Salcher M."/>
            <person name="Ghai R."/>
            <person name="Kavagutti S V."/>
        </authorList>
    </citation>
    <scope>NUCLEOTIDE SEQUENCE</scope>
</reference>
<name>A0A6J6UTD8_9ZZZZ</name>